<evidence type="ECO:0000313" key="1">
    <source>
        <dbReference type="EMBL" id="AGK86749.1"/>
    </source>
</evidence>
<dbReference type="GeneID" id="22112069"/>
<evidence type="ECO:0000313" key="2">
    <source>
        <dbReference type="Proteomes" id="UP000030041"/>
    </source>
</evidence>
<dbReference type="EMBL" id="KC310806">
    <property type="protein sequence ID" value="AGK86749.1"/>
    <property type="molecule type" value="Genomic_DNA"/>
</dbReference>
<dbReference type="RefSeq" id="YP_009103151.1">
    <property type="nucleotide sequence ID" value="NC_025455.1"/>
</dbReference>
<reference evidence="1 2" key="2">
    <citation type="journal article" date="2015" name="PLoS ONE">
        <title>Comparative Genomic and Phylogenomic Analyses Reveal a Conserved Core Genome Shared by Estuarine and Oceanic Cyanopodoviruses.</title>
        <authorList>
            <person name="Huang S."/>
            <person name="Zhang S."/>
            <person name="Jiao N."/>
            <person name="Chen F."/>
        </authorList>
    </citation>
    <scope>NUCLEOTIDE SEQUENCE [LARGE SCALE GENOMIC DNA]</scope>
</reference>
<keyword evidence="2" id="KW-1185">Reference proteome</keyword>
<accession>A0A096VL07</accession>
<sequence length="342" mass="35171">MSIISSALMLGGIGKTINIQSLTLSDSPQAERFTSGVFTVAMTTDKTATSIKAKAWLVGAIKAPSMMPGTVQSIDSTIPAATYSSTMTGAQSPTGMFDGNLDGSWAQTGSTCLWDASSYGLSGVVRLRGTNALTIDHSFRINGSTVTFNHRVNPAWKTYNSYNPLTSIGWTRGANSSPAVLGVEVGGRLLLDNTPTVNVTMTDPLGTVALMDSFVTSSGANGVIVGFSGSTLALGVKGGTVNVGDTIELTNRLGTDTSIKTGYLQFASNGAVSSTAQPTASDIGFQPFSMTGAYTGTLTFPASVVGTVTDTAFPAGTQLNIQLEVSDGISKDVSTVVSRIPA</sequence>
<dbReference type="Proteomes" id="UP000030041">
    <property type="component" value="Segment"/>
</dbReference>
<gene>
    <name evidence="1" type="ORF">S-CBP2_0043</name>
</gene>
<dbReference type="KEGG" id="vg:22112069"/>
<reference evidence="2" key="1">
    <citation type="submission" date="2012-12" db="EMBL/GenBank/DDBJ databases">
        <title>Genomics of marine cyanopodoviruses.</title>
        <authorList>
            <person name="Huang S."/>
            <person name="Chen F."/>
        </authorList>
    </citation>
    <scope>NUCLEOTIDE SEQUENCE [LARGE SCALE GENOMIC DNA]</scope>
</reference>
<name>A0A096VL07_9CAUD</name>
<proteinExistence type="predicted"/>
<organism evidence="1 2">
    <name type="scientific">Synechococcus phage S-CBP2</name>
    <dbReference type="NCBI Taxonomy" id="756277"/>
    <lineage>
        <taxon>Viruses</taxon>
        <taxon>Duplodnaviria</taxon>
        <taxon>Heunggongvirae</taxon>
        <taxon>Uroviricota</taxon>
        <taxon>Caudoviricetes</taxon>
        <taxon>Autographivirales</taxon>
        <taxon>Kembevirus</taxon>
        <taxon>Kembevirus SCBP2</taxon>
    </lineage>
</organism>
<protein>
    <submittedName>
        <fullName evidence="1">Uncharacterized protein</fullName>
    </submittedName>
</protein>